<keyword evidence="3" id="KW-1185">Reference proteome</keyword>
<keyword evidence="1" id="KW-1133">Transmembrane helix</keyword>
<feature type="transmembrane region" description="Helical" evidence="1">
    <location>
        <begin position="60"/>
        <end position="86"/>
    </location>
</feature>
<accession>A0ABP6KPC6</accession>
<dbReference type="Proteomes" id="UP001499930">
    <property type="component" value="Unassembled WGS sequence"/>
</dbReference>
<organism evidence="2 3">
    <name type="scientific">Streptosporangium longisporum</name>
    <dbReference type="NCBI Taxonomy" id="46187"/>
    <lineage>
        <taxon>Bacteria</taxon>
        <taxon>Bacillati</taxon>
        <taxon>Actinomycetota</taxon>
        <taxon>Actinomycetes</taxon>
        <taxon>Streptosporangiales</taxon>
        <taxon>Streptosporangiaceae</taxon>
        <taxon>Streptosporangium</taxon>
    </lineage>
</organism>
<gene>
    <name evidence="2" type="ORF">GCM10017559_39860</name>
</gene>
<feature type="transmembrane region" description="Helical" evidence="1">
    <location>
        <begin position="200"/>
        <end position="223"/>
    </location>
</feature>
<proteinExistence type="predicted"/>
<reference evidence="3" key="1">
    <citation type="journal article" date="2019" name="Int. J. Syst. Evol. Microbiol.">
        <title>The Global Catalogue of Microorganisms (GCM) 10K type strain sequencing project: providing services to taxonomists for standard genome sequencing and annotation.</title>
        <authorList>
            <consortium name="The Broad Institute Genomics Platform"/>
            <consortium name="The Broad Institute Genome Sequencing Center for Infectious Disease"/>
            <person name="Wu L."/>
            <person name="Ma J."/>
        </authorList>
    </citation>
    <scope>NUCLEOTIDE SEQUENCE [LARGE SCALE GENOMIC DNA]</scope>
    <source>
        <strain evidence="3">JCM 3106</strain>
    </source>
</reference>
<feature type="transmembrane region" description="Helical" evidence="1">
    <location>
        <begin position="174"/>
        <end position="194"/>
    </location>
</feature>
<comment type="caution">
    <text evidence="2">The sequence shown here is derived from an EMBL/GenBank/DDBJ whole genome shotgun (WGS) entry which is preliminary data.</text>
</comment>
<name>A0ABP6KPC6_9ACTN</name>
<protein>
    <recommendedName>
        <fullName evidence="4">DUF4386 domain-containing protein</fullName>
    </recommendedName>
</protein>
<dbReference type="RefSeq" id="WP_344897299.1">
    <property type="nucleotide sequence ID" value="NZ_BAAAWD010000010.1"/>
</dbReference>
<feature type="transmembrane region" description="Helical" evidence="1">
    <location>
        <begin position="98"/>
        <end position="122"/>
    </location>
</feature>
<keyword evidence="1" id="KW-0812">Transmembrane</keyword>
<evidence type="ECO:0000256" key="1">
    <source>
        <dbReference type="SAM" id="Phobius"/>
    </source>
</evidence>
<dbReference type="EMBL" id="BAAAWD010000010">
    <property type="protein sequence ID" value="GAA3012829.1"/>
    <property type="molecule type" value="Genomic_DNA"/>
</dbReference>
<keyword evidence="1" id="KW-0472">Membrane</keyword>
<feature type="transmembrane region" description="Helical" evidence="1">
    <location>
        <begin position="12"/>
        <end position="40"/>
    </location>
</feature>
<evidence type="ECO:0000313" key="3">
    <source>
        <dbReference type="Proteomes" id="UP001499930"/>
    </source>
</evidence>
<evidence type="ECO:0008006" key="4">
    <source>
        <dbReference type="Google" id="ProtNLM"/>
    </source>
</evidence>
<sequence>MSRQPFGGATTGFSRITGIAALGFASLIVLANAIIVPAGLPLTGADVGEVSAFFGTGSDAVAVSSALTPAAWLLATLFGAGAVSVLRRSERDRGEAWSLLGFTGLALQNATFAAVIATRLALTSTGASGDTATGALWALHDALFTLNGTFLALALIGLSVAGRRAGLIRPWHGALGLTSAALLFTSATLAPLVVDQAGPLGLLGLSGWLLWVAWIVAYGVALIRLSPSSSSSFPSPSSPSDPVTA</sequence>
<feature type="transmembrane region" description="Helical" evidence="1">
    <location>
        <begin position="142"/>
        <end position="162"/>
    </location>
</feature>
<evidence type="ECO:0000313" key="2">
    <source>
        <dbReference type="EMBL" id="GAA3012829.1"/>
    </source>
</evidence>